<dbReference type="PANTHER" id="PTHR47642">
    <property type="entry name" value="ATP-DEPENDENT DNA HELICASE"/>
    <property type="match status" value="1"/>
</dbReference>
<dbReference type="PROSITE" id="PS51915">
    <property type="entry name" value="ZAD"/>
    <property type="match status" value="1"/>
</dbReference>
<feature type="region of interest" description="Disordered" evidence="2">
    <location>
        <begin position="1418"/>
        <end position="1437"/>
    </location>
</feature>
<dbReference type="Gene3D" id="3.40.1800.20">
    <property type="match status" value="1"/>
</dbReference>
<keyword evidence="1" id="KW-0862">Zinc</keyword>
<dbReference type="GO" id="GO:0005634">
    <property type="term" value="C:nucleus"/>
    <property type="evidence" value="ECO:0007669"/>
    <property type="project" value="InterPro"/>
</dbReference>
<feature type="binding site" evidence="1">
    <location>
        <position position="60"/>
    </location>
    <ligand>
        <name>Zn(2+)</name>
        <dbReference type="ChEBI" id="CHEBI:29105"/>
    </ligand>
</feature>
<feature type="binding site" evidence="1">
    <location>
        <position position="11"/>
    </location>
    <ligand>
        <name>Zn(2+)</name>
        <dbReference type="ChEBI" id="CHEBI:29105"/>
    </ligand>
</feature>
<dbReference type="Proteomes" id="UP001153737">
    <property type="component" value="Chromosome 13"/>
</dbReference>
<feature type="region of interest" description="Disordered" evidence="2">
    <location>
        <begin position="391"/>
        <end position="414"/>
    </location>
</feature>
<keyword evidence="1" id="KW-0479">Metal-binding</keyword>
<feature type="compositionally biased region" description="Acidic residues" evidence="2">
    <location>
        <begin position="180"/>
        <end position="189"/>
    </location>
</feature>
<reference evidence="4" key="1">
    <citation type="submission" date="2022-01" db="EMBL/GenBank/DDBJ databases">
        <authorList>
            <person name="King R."/>
        </authorList>
    </citation>
    <scope>NUCLEOTIDE SEQUENCE</scope>
</reference>
<dbReference type="Pfam" id="PF07776">
    <property type="entry name" value="zf-AD"/>
    <property type="match status" value="1"/>
</dbReference>
<gene>
    <name evidence="4" type="ORF">PHAECO_LOCUS3652</name>
</gene>
<accession>A0A9P0GPT7</accession>
<keyword evidence="1" id="KW-0863">Zinc-finger</keyword>
<keyword evidence="5" id="KW-1185">Reference proteome</keyword>
<dbReference type="PANTHER" id="PTHR47642:SF5">
    <property type="entry name" value="ATP-DEPENDENT DNA HELICASE"/>
    <property type="match status" value="1"/>
</dbReference>
<dbReference type="GO" id="GO:0008270">
    <property type="term" value="F:zinc ion binding"/>
    <property type="evidence" value="ECO:0007669"/>
    <property type="project" value="UniProtKB-UniRule"/>
</dbReference>
<dbReference type="SUPFAM" id="SSF57716">
    <property type="entry name" value="Glucocorticoid receptor-like (DNA-binding domain)"/>
    <property type="match status" value="1"/>
</dbReference>
<protein>
    <recommendedName>
        <fullName evidence="3">ZAD domain-containing protein</fullName>
    </recommendedName>
</protein>
<name>A0A9P0GPT7_PHACE</name>
<dbReference type="Pfam" id="PF20209">
    <property type="entry name" value="DUF6570"/>
    <property type="match status" value="1"/>
</dbReference>
<evidence type="ECO:0000256" key="1">
    <source>
        <dbReference type="PROSITE-ProRule" id="PRU01263"/>
    </source>
</evidence>
<dbReference type="SMART" id="SM00868">
    <property type="entry name" value="zf-AD"/>
    <property type="match status" value="1"/>
</dbReference>
<evidence type="ECO:0000313" key="4">
    <source>
        <dbReference type="EMBL" id="CAH1119807.1"/>
    </source>
</evidence>
<dbReference type="InterPro" id="IPR025476">
    <property type="entry name" value="Helitron_helicase-like"/>
</dbReference>
<dbReference type="OrthoDB" id="10063525at2759"/>
<evidence type="ECO:0000313" key="5">
    <source>
        <dbReference type="Proteomes" id="UP001153737"/>
    </source>
</evidence>
<dbReference type="Pfam" id="PF14214">
    <property type="entry name" value="Helitron_like_N"/>
    <property type="match status" value="1"/>
</dbReference>
<dbReference type="InterPro" id="IPR046700">
    <property type="entry name" value="DUF6570"/>
</dbReference>
<organism evidence="4 5">
    <name type="scientific">Phaedon cochleariae</name>
    <name type="common">Mustard beetle</name>
    <dbReference type="NCBI Taxonomy" id="80249"/>
    <lineage>
        <taxon>Eukaryota</taxon>
        <taxon>Metazoa</taxon>
        <taxon>Ecdysozoa</taxon>
        <taxon>Arthropoda</taxon>
        <taxon>Hexapoda</taxon>
        <taxon>Insecta</taxon>
        <taxon>Pterygota</taxon>
        <taxon>Neoptera</taxon>
        <taxon>Endopterygota</taxon>
        <taxon>Coleoptera</taxon>
        <taxon>Polyphaga</taxon>
        <taxon>Cucujiformia</taxon>
        <taxon>Chrysomeloidea</taxon>
        <taxon>Chrysomelidae</taxon>
        <taxon>Chrysomelinae</taxon>
        <taxon>Chrysomelini</taxon>
        <taxon>Phaedon</taxon>
    </lineage>
</organism>
<feature type="region of interest" description="Disordered" evidence="2">
    <location>
        <begin position="145"/>
        <end position="241"/>
    </location>
</feature>
<reference evidence="4" key="2">
    <citation type="submission" date="2022-10" db="EMBL/GenBank/DDBJ databases">
        <authorList>
            <consortium name="ENA_rothamsted_submissions"/>
            <consortium name="culmorum"/>
            <person name="King R."/>
        </authorList>
    </citation>
    <scope>NUCLEOTIDE SEQUENCE</scope>
</reference>
<evidence type="ECO:0000256" key="2">
    <source>
        <dbReference type="SAM" id="MobiDB-lite"/>
    </source>
</evidence>
<feature type="domain" description="ZAD" evidence="3">
    <location>
        <begin position="9"/>
        <end position="84"/>
    </location>
</feature>
<dbReference type="InterPro" id="IPR012934">
    <property type="entry name" value="Znf_AD"/>
</dbReference>
<feature type="binding site" evidence="1">
    <location>
        <position position="57"/>
    </location>
    <ligand>
        <name>Zn(2+)</name>
        <dbReference type="ChEBI" id="CHEBI:29105"/>
    </ligand>
</feature>
<proteinExistence type="predicted"/>
<sequence length="1449" mass="168344">MANNNNMLQLCRLCLVKDDVNIPIFEEQGDIRQIFLKISSCLPVKVSREDRLPKKICDGCSYKLDMLYEFWNTSANAEKQLLSWLGEAGVSSKMADGAISAVAQQMRPAEACVKEETLEPEHHLHGEEDDKDYLFEQQRVVEAAAAAGPSATVTSNDEEEPPPKRARRTAAVKAAIAMDQDSDDDDDSGEPLTKIEDESDDSEGEDHVPAFVDVPSTSADDQPGPSGVGKEGVEAPYFLSNMDPLDDWNECTTKDTGQSLQPNRKLQRRQLIDKAGKLNNASEETFLEERELEKRRKKAEYARNYRAKKKNKEKFDAELQDQNYCIDPVLAEKKRKRAEINRRYQTKKKLLKQESSCTEIESERYLQIRIAEKKKNKAEYNRLYKARKKSAIPEPQEGVGREKREASPETISHRKKLARIRAKNYRERKGANDILHRVRGIDNFELAGHGPFPNDKNHCSQISGSSPREVPFVPSIPPEKFDAEQIKLEFEVDSNYEIEMHRLFQQQNEEGITQDIHSKEPKIRASQAGQMYSSFRTHVSAHKEFIKQFINNEFGYACDVCDRLWFKNDLRSILNIDETKNILLIRKLILDSKSEYKLCITCNASIQKNNIPPLSVYNGFKYPHFPENLKNLKLDLVTERLISPRIPFKQIRRLRHVKGQYGSYGQVINVPVEINTMINALPRYVDDDHCINVHIKRKKIHKPSFLHGVVNKTVIEAWLDYLIETPLYKMYDITINRDSMIGTGNDADDMKELALINDDELMEDIPIDESLVAQQQSLMWNEDFYLRIAPESLLFDEHAEELSFPGIYLGHFRNFRDGVTVTPFMMATSELRRVDRRGVTPHHLLYMAMRIMRLRVRDSLKHVGANTKITKDEIQSEDYIQGCIESNLAFLSSIPNSTWYWSERKKDLFAMIRQLGKPTVFFTISANEIGWSQLLQLLYKLRNGKDISEQAVQELHYMEKSTLINEDAVTCALYFNKLVNVLIAILQSKRYSPFKQYRMLHYFKTIEFQHGGSPHAHILAWLENAPEDTLQAVELINTLISVSASEASGNIQLNTHKHTFTCYKKIISAEAQTCRFDAPFMPSKNTVILTPMKETEHDFHYLKGRYEIIKSHLEKIDYCGFEDFYSTNNISSDDEYINILRAGINRPRVFVKRLPSEKWHNPFNPFILSVVKSNTDFQFVTEEYSCAAYVVEYVNKTNRGVSNLQRKILEIMHDHPEFDIVDITKNISVDVLNHTEMTSQEAAWYLLREPMSKSSTKIVYIPTVWPFERQRIKKTMKELTEIDGDSTDIWKENWFDKYEKRPEELEDISLAQFVSKYYRNVKGEYAMREEPNVIRYRNYDMTTDFYEYRREMVSLHLPFRDEETEILADMKFLSTYEENEVLILQRRQEFESNIDIERTIQICRELCREKTPCDDDKIEDVSTRIPDPNPTELHNNPNVDIDDVKFFNI</sequence>
<feature type="binding site" evidence="1">
    <location>
        <position position="14"/>
    </location>
    <ligand>
        <name>Zn(2+)</name>
        <dbReference type="ChEBI" id="CHEBI:29105"/>
    </ligand>
</feature>
<dbReference type="EMBL" id="OU896719">
    <property type="protein sequence ID" value="CAH1119807.1"/>
    <property type="molecule type" value="Genomic_DNA"/>
</dbReference>
<dbReference type="InterPro" id="IPR051055">
    <property type="entry name" value="PIF1_helicase"/>
</dbReference>
<evidence type="ECO:0000259" key="3">
    <source>
        <dbReference type="PROSITE" id="PS51915"/>
    </source>
</evidence>